<proteinExistence type="predicted"/>
<keyword evidence="2" id="KW-1133">Transmembrane helix</keyword>
<gene>
    <name evidence="4" type="ORF">AB0D95_22750</name>
</gene>
<dbReference type="Gene3D" id="3.60.40.10">
    <property type="entry name" value="PPM-type phosphatase domain"/>
    <property type="match status" value="1"/>
</dbReference>
<dbReference type="EMBL" id="JBEZNA010000063">
    <property type="protein sequence ID" value="MEU9580051.1"/>
    <property type="molecule type" value="Genomic_DNA"/>
</dbReference>
<organism evidence="4 5">
    <name type="scientific">Streptomyces chilikensis</name>
    <dbReference type="NCBI Taxonomy" id="1194079"/>
    <lineage>
        <taxon>Bacteria</taxon>
        <taxon>Bacillati</taxon>
        <taxon>Actinomycetota</taxon>
        <taxon>Actinomycetes</taxon>
        <taxon>Kitasatosporales</taxon>
        <taxon>Streptomycetaceae</taxon>
        <taxon>Streptomyces</taxon>
    </lineage>
</organism>
<evidence type="ECO:0000256" key="1">
    <source>
        <dbReference type="ARBA" id="ARBA00022801"/>
    </source>
</evidence>
<name>A0ABV3EV85_9ACTN</name>
<dbReference type="InterPro" id="IPR052016">
    <property type="entry name" value="Bact_Sigma-Reg"/>
</dbReference>
<keyword evidence="2" id="KW-0812">Transmembrane</keyword>
<dbReference type="SMART" id="SM00331">
    <property type="entry name" value="PP2C_SIG"/>
    <property type="match status" value="1"/>
</dbReference>
<dbReference type="EC" id="3.1.3.16" evidence="4"/>
<feature type="transmembrane region" description="Helical" evidence="2">
    <location>
        <begin position="28"/>
        <end position="44"/>
    </location>
</feature>
<keyword evidence="5" id="KW-1185">Reference proteome</keyword>
<feature type="domain" description="PPM-type phosphatase" evidence="3">
    <location>
        <begin position="153"/>
        <end position="376"/>
    </location>
</feature>
<dbReference type="PANTHER" id="PTHR43156">
    <property type="entry name" value="STAGE II SPORULATION PROTEIN E-RELATED"/>
    <property type="match status" value="1"/>
</dbReference>
<keyword evidence="1 4" id="KW-0378">Hydrolase</keyword>
<dbReference type="Proteomes" id="UP001551584">
    <property type="component" value="Unassembled WGS sequence"/>
</dbReference>
<dbReference type="Pfam" id="PF07228">
    <property type="entry name" value="SpoIIE"/>
    <property type="match status" value="1"/>
</dbReference>
<evidence type="ECO:0000313" key="4">
    <source>
        <dbReference type="EMBL" id="MEU9580051.1"/>
    </source>
</evidence>
<keyword evidence="2" id="KW-0472">Membrane</keyword>
<reference evidence="4 5" key="1">
    <citation type="submission" date="2024-06" db="EMBL/GenBank/DDBJ databases">
        <title>The Natural Products Discovery Center: Release of the First 8490 Sequenced Strains for Exploring Actinobacteria Biosynthetic Diversity.</title>
        <authorList>
            <person name="Kalkreuter E."/>
            <person name="Kautsar S.A."/>
            <person name="Yang D."/>
            <person name="Bader C.D."/>
            <person name="Teijaro C.N."/>
            <person name="Fluegel L."/>
            <person name="Davis C.M."/>
            <person name="Simpson J.R."/>
            <person name="Lauterbach L."/>
            <person name="Steele A.D."/>
            <person name="Gui C."/>
            <person name="Meng S."/>
            <person name="Li G."/>
            <person name="Viehrig K."/>
            <person name="Ye F."/>
            <person name="Su P."/>
            <person name="Kiefer A.F."/>
            <person name="Nichols A."/>
            <person name="Cepeda A.J."/>
            <person name="Yan W."/>
            <person name="Fan B."/>
            <person name="Jiang Y."/>
            <person name="Adhikari A."/>
            <person name="Zheng C.-J."/>
            <person name="Schuster L."/>
            <person name="Cowan T.M."/>
            <person name="Smanski M.J."/>
            <person name="Chevrette M.G."/>
            <person name="De Carvalho L.P.S."/>
            <person name="Shen B."/>
        </authorList>
    </citation>
    <scope>NUCLEOTIDE SEQUENCE [LARGE SCALE GENOMIC DNA]</scope>
    <source>
        <strain evidence="4 5">NPDC048117</strain>
    </source>
</reference>
<dbReference type="InterPro" id="IPR036457">
    <property type="entry name" value="PPM-type-like_dom_sf"/>
</dbReference>
<comment type="caution">
    <text evidence="4">The sequence shown here is derived from an EMBL/GenBank/DDBJ whole genome shotgun (WGS) entry which is preliminary data.</text>
</comment>
<accession>A0ABV3EV85</accession>
<sequence>MLRRGGPVDPAVEDAAGRGRRWLHYARLVLRVLPFLALVFGLIYDRFTPTDVTPVPFFAAAPLIAAPLYTLRATILIGVLSTGCTVLVRLTRDELYAAQMATELFTVFTVSVLAGVVNTVVRRGDVRLATARQMAEAAQQAVMPVPQSRLGALRIASRYEAAQQEANIGGDLYMVQDTPYGVRVILGDVRGKGMSAVTAVAMVVGVFREVAERAPTIEECARRLDQAVVRERDRRAVELEQHEGFVTAVLAEFSRDGRRVQLVNHGHPPPLLLEPGRRPRLLDVGSPGGPLALSDLVAPPRAGPPVELRQGATVLFYTDGLAEARDADGEFYDPVARLYGRDFPEPEALLDFLSEDVVLHAGGDVKDDMALLAVRCR</sequence>
<feature type="transmembrane region" description="Helical" evidence="2">
    <location>
        <begin position="64"/>
        <end position="88"/>
    </location>
</feature>
<dbReference type="RefSeq" id="WP_359275461.1">
    <property type="nucleotide sequence ID" value="NZ_JBEZNA010000063.1"/>
</dbReference>
<evidence type="ECO:0000259" key="3">
    <source>
        <dbReference type="SMART" id="SM00331"/>
    </source>
</evidence>
<feature type="transmembrane region" description="Helical" evidence="2">
    <location>
        <begin position="100"/>
        <end position="121"/>
    </location>
</feature>
<evidence type="ECO:0000256" key="2">
    <source>
        <dbReference type="SAM" id="Phobius"/>
    </source>
</evidence>
<dbReference type="PANTHER" id="PTHR43156:SF2">
    <property type="entry name" value="STAGE II SPORULATION PROTEIN E"/>
    <property type="match status" value="1"/>
</dbReference>
<protein>
    <submittedName>
        <fullName evidence="4">PP2C family protein-serine/threonine phosphatase</fullName>
        <ecNumber evidence="4">3.1.3.16</ecNumber>
    </submittedName>
</protein>
<dbReference type="GO" id="GO:0004722">
    <property type="term" value="F:protein serine/threonine phosphatase activity"/>
    <property type="evidence" value="ECO:0007669"/>
    <property type="project" value="UniProtKB-EC"/>
</dbReference>
<dbReference type="InterPro" id="IPR001932">
    <property type="entry name" value="PPM-type_phosphatase-like_dom"/>
</dbReference>
<evidence type="ECO:0000313" key="5">
    <source>
        <dbReference type="Proteomes" id="UP001551584"/>
    </source>
</evidence>